<evidence type="ECO:0000256" key="5">
    <source>
        <dbReference type="ARBA" id="ARBA00022982"/>
    </source>
</evidence>
<keyword evidence="3" id="KW-0679">Respiratory chain</keyword>
<dbReference type="Gene3D" id="3.30.160.190">
    <property type="entry name" value="atu1810 like domain"/>
    <property type="match status" value="1"/>
</dbReference>
<comment type="subcellular location">
    <subcellularLocation>
        <location evidence="1">Membrane</location>
    </subcellularLocation>
</comment>
<reference evidence="7" key="1">
    <citation type="submission" date="2022-03" db="EMBL/GenBank/DDBJ databases">
        <authorList>
            <person name="Brunel B."/>
        </authorList>
    </citation>
    <scope>NUCLEOTIDE SEQUENCE</scope>
    <source>
        <strain evidence="7">STM4922sample</strain>
    </source>
</reference>
<dbReference type="Pfam" id="PF04800">
    <property type="entry name" value="NDUS4"/>
    <property type="match status" value="1"/>
</dbReference>
<keyword evidence="8" id="KW-1185">Reference proteome</keyword>
<dbReference type="InterPro" id="IPR038532">
    <property type="entry name" value="NDUFS4-like_sf"/>
</dbReference>
<evidence type="ECO:0000256" key="6">
    <source>
        <dbReference type="ARBA" id="ARBA00023136"/>
    </source>
</evidence>
<protein>
    <recommendedName>
        <fullName evidence="9">NADH-ubiquinone oxidoreductase</fullName>
    </recommendedName>
</protein>
<comment type="caution">
    <text evidence="7">The sequence shown here is derived from an EMBL/GenBank/DDBJ whole genome shotgun (WGS) entry which is preliminary data.</text>
</comment>
<keyword evidence="4" id="KW-0809">Transit peptide</keyword>
<keyword evidence="6" id="KW-0472">Membrane</keyword>
<evidence type="ECO:0000256" key="3">
    <source>
        <dbReference type="ARBA" id="ARBA00022660"/>
    </source>
</evidence>
<dbReference type="Proteomes" id="UP001152604">
    <property type="component" value="Unassembled WGS sequence"/>
</dbReference>
<dbReference type="EMBL" id="CAKXZS010000021">
    <property type="protein sequence ID" value="CAH2401030.1"/>
    <property type="molecule type" value="Genomic_DNA"/>
</dbReference>
<sequence length="135" mass="14443">MFERRTAPVIEPLMGYTAGGDTLTQVELDFPTLQAAIDYAERQGLAYVVHGNSAAATRGCPSSDAEKGLQAGADVVWNRLQLAWLQSSDGAVSQASHYVRHSLPEASGSSATVRTRRPDHGLFAGLDSGPLFWPD</sequence>
<accession>A0ABN8JT95</accession>
<evidence type="ECO:0000313" key="8">
    <source>
        <dbReference type="Proteomes" id="UP001152604"/>
    </source>
</evidence>
<evidence type="ECO:0000256" key="2">
    <source>
        <dbReference type="ARBA" id="ARBA00022448"/>
    </source>
</evidence>
<dbReference type="InterPro" id="IPR006885">
    <property type="entry name" value="NADH_UbQ_FeS_4_mit-like"/>
</dbReference>
<evidence type="ECO:0000313" key="7">
    <source>
        <dbReference type="EMBL" id="CAH2401030.1"/>
    </source>
</evidence>
<evidence type="ECO:0008006" key="9">
    <source>
        <dbReference type="Google" id="ProtNLM"/>
    </source>
</evidence>
<name>A0ABN8JT95_9HYPH</name>
<evidence type="ECO:0000256" key="4">
    <source>
        <dbReference type="ARBA" id="ARBA00022946"/>
    </source>
</evidence>
<proteinExistence type="predicted"/>
<keyword evidence="5" id="KW-0249">Electron transport</keyword>
<evidence type="ECO:0000256" key="1">
    <source>
        <dbReference type="ARBA" id="ARBA00004370"/>
    </source>
</evidence>
<keyword evidence="2" id="KW-0813">Transport</keyword>
<organism evidence="7 8">
    <name type="scientific">Mesorhizobium ventifaucium</name>
    <dbReference type="NCBI Taxonomy" id="666020"/>
    <lineage>
        <taxon>Bacteria</taxon>
        <taxon>Pseudomonadati</taxon>
        <taxon>Pseudomonadota</taxon>
        <taxon>Alphaproteobacteria</taxon>
        <taxon>Hyphomicrobiales</taxon>
        <taxon>Phyllobacteriaceae</taxon>
        <taxon>Mesorhizobium</taxon>
    </lineage>
</organism>
<gene>
    <name evidence="7" type="ORF">MES4922_280048</name>
</gene>